<dbReference type="PANTHER" id="PTHR33525:SF3">
    <property type="entry name" value="RIBONUCLEASE Y"/>
    <property type="match status" value="1"/>
</dbReference>
<dbReference type="RefSeq" id="WP_064026102.1">
    <property type="nucleotide sequence ID" value="NZ_LUUK01000067.1"/>
</dbReference>
<dbReference type="InterPro" id="IPR052340">
    <property type="entry name" value="RNase_Y/CdgJ"/>
</dbReference>
<dbReference type="Proteomes" id="UP000077628">
    <property type="component" value="Unassembled WGS sequence"/>
</dbReference>
<accession>A0A177NYB5</accession>
<protein>
    <submittedName>
        <fullName evidence="2">Signal transduction protein</fullName>
    </submittedName>
</protein>
<evidence type="ECO:0000313" key="2">
    <source>
        <dbReference type="EMBL" id="OAI23036.1"/>
    </source>
</evidence>
<name>A0A177NYB5_9GAMM</name>
<proteinExistence type="predicted"/>
<evidence type="ECO:0000259" key="1">
    <source>
        <dbReference type="PROSITE" id="PS51833"/>
    </source>
</evidence>
<reference evidence="3" key="1">
    <citation type="submission" date="2016-03" db="EMBL/GenBank/DDBJ databases">
        <authorList>
            <person name="Heylen K."/>
            <person name="De Vos P."/>
            <person name="Vekeman B."/>
        </authorList>
    </citation>
    <scope>NUCLEOTIDE SEQUENCE [LARGE SCALE GENOMIC DNA]</scope>
    <source>
        <strain evidence="3">R-45383</strain>
    </source>
</reference>
<dbReference type="STRING" id="702114.A1355_01770"/>
<feature type="domain" description="HDOD" evidence="1">
    <location>
        <begin position="14"/>
        <end position="209"/>
    </location>
</feature>
<evidence type="ECO:0000313" key="3">
    <source>
        <dbReference type="Proteomes" id="UP000077628"/>
    </source>
</evidence>
<comment type="caution">
    <text evidence="2">The sequence shown here is derived from an EMBL/GenBank/DDBJ whole genome shotgun (WGS) entry which is preliminary data.</text>
</comment>
<dbReference type="PROSITE" id="PS51833">
    <property type="entry name" value="HDOD"/>
    <property type="match status" value="1"/>
</dbReference>
<dbReference type="AlphaFoldDB" id="A0A177NYB5"/>
<dbReference type="Pfam" id="PF08668">
    <property type="entry name" value="HDOD"/>
    <property type="match status" value="1"/>
</dbReference>
<dbReference type="Gene3D" id="1.10.3210.10">
    <property type="entry name" value="Hypothetical protein af1432"/>
    <property type="match status" value="1"/>
</dbReference>
<dbReference type="InterPro" id="IPR013976">
    <property type="entry name" value="HDOD"/>
</dbReference>
<dbReference type="SUPFAM" id="SSF109604">
    <property type="entry name" value="HD-domain/PDEase-like"/>
    <property type="match status" value="1"/>
</dbReference>
<dbReference type="EMBL" id="LUUK01000067">
    <property type="protein sequence ID" value="OAI23036.1"/>
    <property type="molecule type" value="Genomic_DNA"/>
</dbReference>
<keyword evidence="3" id="KW-1185">Reference proteome</keyword>
<organism evidence="2 3">
    <name type="scientific">Methylomonas koyamae</name>
    <dbReference type="NCBI Taxonomy" id="702114"/>
    <lineage>
        <taxon>Bacteria</taxon>
        <taxon>Pseudomonadati</taxon>
        <taxon>Pseudomonadota</taxon>
        <taxon>Gammaproteobacteria</taxon>
        <taxon>Methylococcales</taxon>
        <taxon>Methylococcaceae</taxon>
        <taxon>Methylomonas</taxon>
    </lineage>
</organism>
<sequence>MSSLQSLVNDTTKLFSLPDIYFQLNEMVRDPRYTMTDFGKVISKDPALSARLLRIVNSPFYGFQSKVDTISRAITIIGVDDLNNLILATSVVDEFSRIPCELVDMTAYWMRSVHCGVIARLLAKRSGVLHAERLFLAGLLHDIGSLVLYIRMPDAARTVLLAANHDRGLVPGFEYQIIGFTHADVGQELLKSWGLPESLYETVGCYLEPNRALVHKLDAHLLHISALLADSGRYADGVEATAAMLSEQSLSLTRLSREQIIALMGQVEGEFMHMFELLSPGKRFH</sequence>
<gene>
    <name evidence="2" type="ORF">A1355_01770</name>
</gene>
<dbReference type="PANTHER" id="PTHR33525">
    <property type="match status" value="1"/>
</dbReference>